<dbReference type="NCBIfam" id="TIGR03592">
    <property type="entry name" value="yidC_oxa1_cterm"/>
    <property type="match status" value="1"/>
</dbReference>
<keyword evidence="6 10" id="KW-1133">Transmembrane helix</keyword>
<evidence type="ECO:0000256" key="10">
    <source>
        <dbReference type="SAM" id="Phobius"/>
    </source>
</evidence>
<dbReference type="RefSeq" id="WP_073123193.1">
    <property type="nucleotide sequence ID" value="NZ_BAABCH010000010.1"/>
</dbReference>
<gene>
    <name evidence="12" type="ORF">SAMN04488530_101106</name>
</gene>
<dbReference type="GO" id="GO:0051205">
    <property type="term" value="P:protein insertion into membrane"/>
    <property type="evidence" value="ECO:0007669"/>
    <property type="project" value="TreeGrafter"/>
</dbReference>
<dbReference type="OrthoDB" id="2380676at2"/>
<comment type="similarity">
    <text evidence="9">Belongs to the OXA1/ALB3/YidC family.</text>
</comment>
<evidence type="ECO:0000259" key="11">
    <source>
        <dbReference type="Pfam" id="PF02096"/>
    </source>
</evidence>
<keyword evidence="5" id="KW-0653">Protein transport</keyword>
<feature type="transmembrane region" description="Helical" evidence="10">
    <location>
        <begin position="166"/>
        <end position="190"/>
    </location>
</feature>
<organism evidence="12 13">
    <name type="scientific">Asaccharospora irregularis DSM 2635</name>
    <dbReference type="NCBI Taxonomy" id="1121321"/>
    <lineage>
        <taxon>Bacteria</taxon>
        <taxon>Bacillati</taxon>
        <taxon>Bacillota</taxon>
        <taxon>Clostridia</taxon>
        <taxon>Peptostreptococcales</taxon>
        <taxon>Peptostreptococcaceae</taxon>
        <taxon>Asaccharospora</taxon>
    </lineage>
</organism>
<evidence type="ECO:0000313" key="13">
    <source>
        <dbReference type="Proteomes" id="UP000243255"/>
    </source>
</evidence>
<evidence type="ECO:0000256" key="9">
    <source>
        <dbReference type="RuleBase" id="RU003945"/>
    </source>
</evidence>
<keyword evidence="2" id="KW-0813">Transport</keyword>
<accession>A0A1M5JED5</accession>
<dbReference type="EMBL" id="FQWX01000001">
    <property type="protein sequence ID" value="SHG38966.1"/>
    <property type="molecule type" value="Genomic_DNA"/>
</dbReference>
<feature type="transmembrane region" description="Helical" evidence="10">
    <location>
        <begin position="131"/>
        <end position="154"/>
    </location>
</feature>
<reference evidence="13" key="1">
    <citation type="submission" date="2016-11" db="EMBL/GenBank/DDBJ databases">
        <authorList>
            <person name="Varghese N."/>
            <person name="Submissions S."/>
        </authorList>
    </citation>
    <scope>NUCLEOTIDE SEQUENCE [LARGE SCALE GENOMIC DNA]</scope>
    <source>
        <strain evidence="13">DSM 2635</strain>
    </source>
</reference>
<dbReference type="InterPro" id="IPR047196">
    <property type="entry name" value="YidC_ALB_C"/>
</dbReference>
<dbReference type="CDD" id="cd20070">
    <property type="entry name" value="5TM_YidC_Alb3"/>
    <property type="match status" value="1"/>
</dbReference>
<keyword evidence="13" id="KW-1185">Reference proteome</keyword>
<evidence type="ECO:0000256" key="2">
    <source>
        <dbReference type="ARBA" id="ARBA00022448"/>
    </source>
</evidence>
<evidence type="ECO:0000256" key="3">
    <source>
        <dbReference type="ARBA" id="ARBA00022475"/>
    </source>
</evidence>
<protein>
    <submittedName>
        <fullName evidence="12">Membrane protein insertase, YidC/Oxa1 family, C-terminal domain-containing protein</fullName>
    </submittedName>
</protein>
<dbReference type="PANTHER" id="PTHR12428">
    <property type="entry name" value="OXA1"/>
    <property type="match status" value="1"/>
</dbReference>
<dbReference type="Pfam" id="PF02096">
    <property type="entry name" value="60KD_IMP"/>
    <property type="match status" value="1"/>
</dbReference>
<dbReference type="PANTHER" id="PTHR12428:SF65">
    <property type="entry name" value="CYTOCHROME C OXIDASE ASSEMBLY PROTEIN COX18, MITOCHONDRIAL"/>
    <property type="match status" value="1"/>
</dbReference>
<dbReference type="GO" id="GO:0005886">
    <property type="term" value="C:plasma membrane"/>
    <property type="evidence" value="ECO:0007669"/>
    <property type="project" value="UniProtKB-SubCell"/>
</dbReference>
<keyword evidence="8" id="KW-0143">Chaperone</keyword>
<evidence type="ECO:0000313" key="12">
    <source>
        <dbReference type="EMBL" id="SHG38966.1"/>
    </source>
</evidence>
<feature type="transmembrane region" description="Helical" evidence="10">
    <location>
        <begin position="86"/>
        <end position="104"/>
    </location>
</feature>
<keyword evidence="3" id="KW-1003">Cell membrane</keyword>
<dbReference type="InterPro" id="IPR028055">
    <property type="entry name" value="YidC/Oxa/ALB_C"/>
</dbReference>
<evidence type="ECO:0000256" key="7">
    <source>
        <dbReference type="ARBA" id="ARBA00023136"/>
    </source>
</evidence>
<feature type="transmembrane region" description="Helical" evidence="10">
    <location>
        <begin position="22"/>
        <end position="42"/>
    </location>
</feature>
<proteinExistence type="inferred from homology"/>
<keyword evidence="4 9" id="KW-0812">Transmembrane</keyword>
<dbReference type="GO" id="GO:0015031">
    <property type="term" value="P:protein transport"/>
    <property type="evidence" value="ECO:0007669"/>
    <property type="project" value="UniProtKB-KW"/>
</dbReference>
<sequence length="216" mass="24610">MDFISNILQELLNLLFNFTGDFGIAIVIVTLSVKIILMPFSIKQKLSMKKQQDLATKIDLIKDKYKDSPKELEEHLQKHSLESMKSMLGCSTIILQMPIIYALYNTFSNMKYTSSSIILPWISNLSVSDNLFIIPCIYAITMLAPNFINSIPYFKANTQVKFNKQIAVSTVIMSFLFTAKTPVAIGLYFITSSIYSLIEDICFRIYIKQNTNPIQS</sequence>
<evidence type="ECO:0000256" key="5">
    <source>
        <dbReference type="ARBA" id="ARBA00022927"/>
    </source>
</evidence>
<dbReference type="STRING" id="1121321.SAMN04488530_101106"/>
<evidence type="ECO:0000256" key="4">
    <source>
        <dbReference type="ARBA" id="ARBA00022692"/>
    </source>
</evidence>
<dbReference type="InterPro" id="IPR001708">
    <property type="entry name" value="YidC/ALB3/OXA1/COX18"/>
</dbReference>
<name>A0A1M5JED5_9FIRM</name>
<dbReference type="GO" id="GO:0032977">
    <property type="term" value="F:membrane insertase activity"/>
    <property type="evidence" value="ECO:0007669"/>
    <property type="project" value="InterPro"/>
</dbReference>
<feature type="domain" description="Membrane insertase YidC/Oxa/ALB C-terminal" evidence="11">
    <location>
        <begin position="22"/>
        <end position="202"/>
    </location>
</feature>
<dbReference type="Proteomes" id="UP000243255">
    <property type="component" value="Unassembled WGS sequence"/>
</dbReference>
<dbReference type="AlphaFoldDB" id="A0A1M5JED5"/>
<comment type="subcellular location">
    <subcellularLocation>
        <location evidence="1">Cell membrane</location>
        <topology evidence="1">Multi-pass membrane protein</topology>
    </subcellularLocation>
    <subcellularLocation>
        <location evidence="9">Membrane</location>
        <topology evidence="9">Multi-pass membrane protein</topology>
    </subcellularLocation>
</comment>
<keyword evidence="7 10" id="KW-0472">Membrane</keyword>
<evidence type="ECO:0000256" key="6">
    <source>
        <dbReference type="ARBA" id="ARBA00022989"/>
    </source>
</evidence>
<evidence type="ECO:0000256" key="8">
    <source>
        <dbReference type="ARBA" id="ARBA00023186"/>
    </source>
</evidence>
<evidence type="ECO:0000256" key="1">
    <source>
        <dbReference type="ARBA" id="ARBA00004651"/>
    </source>
</evidence>